<dbReference type="Proteomes" id="UP001222325">
    <property type="component" value="Unassembled WGS sequence"/>
</dbReference>
<comment type="caution">
    <text evidence="2">The sequence shown here is derived from an EMBL/GenBank/DDBJ whole genome shotgun (WGS) entry which is preliminary data.</text>
</comment>
<evidence type="ECO:0000313" key="3">
    <source>
        <dbReference type="Proteomes" id="UP001222325"/>
    </source>
</evidence>
<evidence type="ECO:0000256" key="1">
    <source>
        <dbReference type="SAM" id="MobiDB-lite"/>
    </source>
</evidence>
<organism evidence="2 3">
    <name type="scientific">Mycena belliarum</name>
    <dbReference type="NCBI Taxonomy" id="1033014"/>
    <lineage>
        <taxon>Eukaryota</taxon>
        <taxon>Fungi</taxon>
        <taxon>Dikarya</taxon>
        <taxon>Basidiomycota</taxon>
        <taxon>Agaricomycotina</taxon>
        <taxon>Agaricomycetes</taxon>
        <taxon>Agaricomycetidae</taxon>
        <taxon>Agaricales</taxon>
        <taxon>Marasmiineae</taxon>
        <taxon>Mycenaceae</taxon>
        <taxon>Mycena</taxon>
    </lineage>
</organism>
<dbReference type="EMBL" id="JARJCN010000008">
    <property type="protein sequence ID" value="KAJ7098498.1"/>
    <property type="molecule type" value="Genomic_DNA"/>
</dbReference>
<feature type="region of interest" description="Disordered" evidence="1">
    <location>
        <begin position="36"/>
        <end position="77"/>
    </location>
</feature>
<accession>A0AAD6XZ41</accession>
<dbReference type="AlphaFoldDB" id="A0AAD6XZ41"/>
<keyword evidence="3" id="KW-1185">Reference proteome</keyword>
<feature type="compositionally biased region" description="Basic residues" evidence="1">
    <location>
        <begin position="48"/>
        <end position="63"/>
    </location>
</feature>
<reference evidence="2" key="1">
    <citation type="submission" date="2023-03" db="EMBL/GenBank/DDBJ databases">
        <title>Massive genome expansion in bonnet fungi (Mycena s.s.) driven by repeated elements and novel gene families across ecological guilds.</title>
        <authorList>
            <consortium name="Lawrence Berkeley National Laboratory"/>
            <person name="Harder C.B."/>
            <person name="Miyauchi S."/>
            <person name="Viragh M."/>
            <person name="Kuo A."/>
            <person name="Thoen E."/>
            <person name="Andreopoulos B."/>
            <person name="Lu D."/>
            <person name="Skrede I."/>
            <person name="Drula E."/>
            <person name="Henrissat B."/>
            <person name="Morin E."/>
            <person name="Kohler A."/>
            <person name="Barry K."/>
            <person name="LaButti K."/>
            <person name="Morin E."/>
            <person name="Salamov A."/>
            <person name="Lipzen A."/>
            <person name="Mereny Z."/>
            <person name="Hegedus B."/>
            <person name="Baldrian P."/>
            <person name="Stursova M."/>
            <person name="Weitz H."/>
            <person name="Taylor A."/>
            <person name="Grigoriev I.V."/>
            <person name="Nagy L.G."/>
            <person name="Martin F."/>
            <person name="Kauserud H."/>
        </authorList>
    </citation>
    <scope>NUCLEOTIDE SEQUENCE</scope>
    <source>
        <strain evidence="2">CBHHK173m</strain>
    </source>
</reference>
<evidence type="ECO:0000313" key="2">
    <source>
        <dbReference type="EMBL" id="KAJ7098498.1"/>
    </source>
</evidence>
<protein>
    <submittedName>
        <fullName evidence="2">Uncharacterized protein</fullName>
    </submittedName>
</protein>
<sequence length="212" mass="23349">MTSSSYSSVSSTSCTSDAPRLDDAARFLGSRLRCAERRGGASCCTTSRRPRSRQTSRSQRRRPRGDGGAPLAPAAPYDGTAQDRAYAWMLTDPLHDYGTHLQRNRDLKWKGGVRSVLALEHSARLRYKADDHQHLIMRVSKMRTYGRRAPVCRGSAESEGCMGTRYVEKENAAVEVSGGMGACRLGQIDNLKRALTSPCGLNTYCRSLSARD</sequence>
<name>A0AAD6XZ41_9AGAR</name>
<gene>
    <name evidence="2" type="ORF">B0H15DRAFT_820950</name>
</gene>
<proteinExistence type="predicted"/>